<protein>
    <submittedName>
        <fullName evidence="4">Uncharacterized protein</fullName>
    </submittedName>
</protein>
<keyword evidence="2" id="KW-0812">Transmembrane</keyword>
<dbReference type="WBParaSite" id="Hba_19945">
    <property type="protein sequence ID" value="Hba_19945"/>
    <property type="gene ID" value="Hba_19945"/>
</dbReference>
<name>A0A1I7XR29_HETBA</name>
<feature type="region of interest" description="Disordered" evidence="1">
    <location>
        <begin position="34"/>
        <end position="60"/>
    </location>
</feature>
<reference evidence="4" key="1">
    <citation type="submission" date="2016-11" db="UniProtKB">
        <authorList>
            <consortium name="WormBaseParasite"/>
        </authorList>
    </citation>
    <scope>IDENTIFICATION</scope>
</reference>
<organism evidence="3 4">
    <name type="scientific">Heterorhabditis bacteriophora</name>
    <name type="common">Entomopathogenic nematode worm</name>
    <dbReference type="NCBI Taxonomy" id="37862"/>
    <lineage>
        <taxon>Eukaryota</taxon>
        <taxon>Metazoa</taxon>
        <taxon>Ecdysozoa</taxon>
        <taxon>Nematoda</taxon>
        <taxon>Chromadorea</taxon>
        <taxon>Rhabditida</taxon>
        <taxon>Rhabditina</taxon>
        <taxon>Rhabditomorpha</taxon>
        <taxon>Strongyloidea</taxon>
        <taxon>Heterorhabditidae</taxon>
        <taxon>Heterorhabditis</taxon>
    </lineage>
</organism>
<keyword evidence="2" id="KW-1133">Transmembrane helix</keyword>
<evidence type="ECO:0000313" key="4">
    <source>
        <dbReference type="WBParaSite" id="Hba_19945"/>
    </source>
</evidence>
<evidence type="ECO:0000313" key="3">
    <source>
        <dbReference type="Proteomes" id="UP000095283"/>
    </source>
</evidence>
<evidence type="ECO:0000256" key="1">
    <source>
        <dbReference type="SAM" id="MobiDB-lite"/>
    </source>
</evidence>
<dbReference type="Proteomes" id="UP000095283">
    <property type="component" value="Unplaced"/>
</dbReference>
<evidence type="ECO:0000256" key="2">
    <source>
        <dbReference type="SAM" id="Phobius"/>
    </source>
</evidence>
<feature type="transmembrane region" description="Helical" evidence="2">
    <location>
        <begin position="6"/>
        <end position="24"/>
    </location>
</feature>
<keyword evidence="2" id="KW-0472">Membrane</keyword>
<accession>A0A1I7XR29</accession>
<proteinExistence type="predicted"/>
<dbReference type="AlphaFoldDB" id="A0A1I7XR29"/>
<sequence length="78" mass="8874">MYYLLIGFIAPAILFAILGLIACIRRGSMSYPEEDKEYQSVDSDDGNLSNLKSKHLPPNQPKLLRDRIILQKSSTQDY</sequence>
<keyword evidence="3" id="KW-1185">Reference proteome</keyword>